<dbReference type="Proteomes" id="UP000229523">
    <property type="component" value="Unassembled WGS sequence"/>
</dbReference>
<dbReference type="PANTHER" id="PTHR11851">
    <property type="entry name" value="METALLOPROTEASE"/>
    <property type="match status" value="1"/>
</dbReference>
<dbReference type="EMBL" id="MJBI02000001">
    <property type="protein sequence ID" value="RAI82788.1"/>
    <property type="molecule type" value="Genomic_DNA"/>
</dbReference>
<evidence type="ECO:0000313" key="2">
    <source>
        <dbReference type="EMBL" id="RAI82788.1"/>
    </source>
</evidence>
<reference evidence="2 3" key="1">
    <citation type="journal article" date="2018" name="Front. Microbiol.">
        <title>Description and Comparative Genomics of Macrococcus caseolyticus subsp. hominis subsp. nov., Macrococcus goetzii sp. nov., Macrococcus epidermidis sp. nov., and Macrococcus bohemicus sp. nov., Novel Macrococci From Human Clinical Material With Virulence Potential and Suspected Uptake of Foreign DNA by Natural Transformation.</title>
        <authorList>
            <person name="Maslanova I."/>
            <person name="Wertheimer Z."/>
            <person name="Sedlacek I."/>
            <person name="Svec P."/>
            <person name="Indrakova A."/>
            <person name="Kovarovic V."/>
            <person name="Schumann P."/>
            <person name="Sproer C."/>
            <person name="Kralova S."/>
            <person name="Sedo O."/>
            <person name="Kristofova L."/>
            <person name="Vrbovska V."/>
            <person name="Fuzik T."/>
            <person name="Petras P."/>
            <person name="Zdrahal Z."/>
            <person name="Ruzickova V."/>
            <person name="Doskar J."/>
            <person name="Pantucek R."/>
        </authorList>
    </citation>
    <scope>NUCLEOTIDE SEQUENCE [LARGE SCALE GENOMIC DNA]</scope>
    <source>
        <strain evidence="2 3">CCM 4927</strain>
    </source>
</reference>
<gene>
    <name evidence="2" type="ORF">BFS35_003640</name>
</gene>
<dbReference type="RefSeq" id="WP_099577751.1">
    <property type="nucleotide sequence ID" value="NZ_MJBI02000001.1"/>
</dbReference>
<organism evidence="2 3">
    <name type="scientific">Macrococcoides goetzii</name>
    <dbReference type="NCBI Taxonomy" id="1891097"/>
    <lineage>
        <taxon>Bacteria</taxon>
        <taxon>Bacillati</taxon>
        <taxon>Bacillota</taxon>
        <taxon>Bacilli</taxon>
        <taxon>Bacillales</taxon>
        <taxon>Staphylococcaceae</taxon>
        <taxon>Macrococcoides</taxon>
    </lineage>
</organism>
<evidence type="ECO:0000259" key="1">
    <source>
        <dbReference type="Pfam" id="PF05193"/>
    </source>
</evidence>
<feature type="domain" description="Peptidase M16 C-terminal" evidence="1">
    <location>
        <begin position="171"/>
        <end position="343"/>
    </location>
</feature>
<dbReference type="InterPro" id="IPR050361">
    <property type="entry name" value="MPP/UQCRC_Complex"/>
</dbReference>
<dbReference type="AlphaFoldDB" id="A0A2G5NS58"/>
<dbReference type="Gene3D" id="3.30.830.10">
    <property type="entry name" value="Metalloenzyme, LuxS/M16 peptidase-like"/>
    <property type="match status" value="2"/>
</dbReference>
<sequence length="409" mass="46964">MTINLLNTDKFKTVSIVLKFKAPLDIETMSRRAILSKLIQKTTAKYADEQAMINHLAYLYGAHLYSHVIKQNNAHVLTVGIDIINDKYLNDEDLLEKAFQLLYEVIYAPNVEDESFREDLLATEKHLFKNKYDAIKENLGQYGFYQLLKTMFEDESMRNPSFGDIQNLELVTGEEVYQAYKSMLMDDEAHLYIVGDVDESRVAKLAKEYLDLPENKIDLKPVNLKDIHTPQTVVEHIETKQARINMGYKLNVKHPEKSYYAFILLNQIFGGDPSSLLFTNVREKLSLAYQIHSQIDARSGMLYVLSGVNQDKRQQAIDTINDEFEKIRQGDFDNELLNTAKRMIINQKKESMDRPKGFVEIEFSNTFGAHVDEGEWIKGIQAITKKDIIDVAHTGALHTVYCLTSEGTE</sequence>
<evidence type="ECO:0000313" key="3">
    <source>
        <dbReference type="Proteomes" id="UP000229523"/>
    </source>
</evidence>
<keyword evidence="3" id="KW-1185">Reference proteome</keyword>
<dbReference type="SUPFAM" id="SSF63411">
    <property type="entry name" value="LuxS/MPP-like metallohydrolase"/>
    <property type="match status" value="2"/>
</dbReference>
<name>A0A2G5NS58_9STAP</name>
<dbReference type="GO" id="GO:0046872">
    <property type="term" value="F:metal ion binding"/>
    <property type="evidence" value="ECO:0007669"/>
    <property type="project" value="InterPro"/>
</dbReference>
<dbReference type="InterPro" id="IPR011249">
    <property type="entry name" value="Metalloenz_LuxS/M16"/>
</dbReference>
<comment type="caution">
    <text evidence="2">The sequence shown here is derived from an EMBL/GenBank/DDBJ whole genome shotgun (WGS) entry which is preliminary data.</text>
</comment>
<dbReference type="NCBIfam" id="NF047422">
    <property type="entry name" value="YfmF_fam"/>
    <property type="match status" value="1"/>
</dbReference>
<protein>
    <submittedName>
        <fullName evidence="2">Insulinase family protein</fullName>
    </submittedName>
</protein>
<dbReference type="PANTHER" id="PTHR11851:SF186">
    <property type="entry name" value="INACTIVE METALLOPROTEASE YMFF-RELATED"/>
    <property type="match status" value="1"/>
</dbReference>
<dbReference type="Pfam" id="PF05193">
    <property type="entry name" value="Peptidase_M16_C"/>
    <property type="match status" value="1"/>
</dbReference>
<accession>A0A2G5NS58</accession>
<dbReference type="InterPro" id="IPR007863">
    <property type="entry name" value="Peptidase_M16_C"/>
</dbReference>
<proteinExistence type="predicted"/>